<evidence type="ECO:0000259" key="8">
    <source>
        <dbReference type="Pfam" id="PF11967"/>
    </source>
</evidence>
<dbReference type="InterPro" id="IPR003717">
    <property type="entry name" value="RecO"/>
</dbReference>
<dbReference type="HAMAP" id="MF_00201">
    <property type="entry name" value="RecO"/>
    <property type="match status" value="1"/>
</dbReference>
<dbReference type="GO" id="GO:0043590">
    <property type="term" value="C:bacterial nucleoid"/>
    <property type="evidence" value="ECO:0007669"/>
    <property type="project" value="TreeGrafter"/>
</dbReference>
<dbReference type="Pfam" id="PF02565">
    <property type="entry name" value="RecO_C"/>
    <property type="match status" value="1"/>
</dbReference>
<dbReference type="PANTHER" id="PTHR33991">
    <property type="entry name" value="DNA REPAIR PROTEIN RECO"/>
    <property type="match status" value="1"/>
</dbReference>
<evidence type="ECO:0000256" key="5">
    <source>
        <dbReference type="ARBA" id="ARBA00023204"/>
    </source>
</evidence>
<organism evidence="9 10">
    <name type="scientific">Keratinibaculum paraultunense</name>
    <dbReference type="NCBI Taxonomy" id="1278232"/>
    <lineage>
        <taxon>Bacteria</taxon>
        <taxon>Bacillati</taxon>
        <taxon>Bacillota</taxon>
        <taxon>Tissierellia</taxon>
        <taxon>Tissierellales</taxon>
        <taxon>Tepidimicrobiaceae</taxon>
        <taxon>Keratinibaculum</taxon>
    </lineage>
</organism>
<dbReference type="EMBL" id="SMAE01000002">
    <property type="protein sequence ID" value="TCS91199.1"/>
    <property type="molecule type" value="Genomic_DNA"/>
</dbReference>
<keyword evidence="10" id="KW-1185">Reference proteome</keyword>
<evidence type="ECO:0000256" key="4">
    <source>
        <dbReference type="ARBA" id="ARBA00023172"/>
    </source>
</evidence>
<dbReference type="Gene3D" id="2.40.50.140">
    <property type="entry name" value="Nucleic acid-binding proteins"/>
    <property type="match status" value="1"/>
</dbReference>
<dbReference type="AlphaFoldDB" id="A0A4R3KZH3"/>
<gene>
    <name evidence="7" type="primary">recO</name>
    <name evidence="9" type="ORF">EDD65_102128</name>
</gene>
<evidence type="ECO:0000256" key="3">
    <source>
        <dbReference type="ARBA" id="ARBA00022763"/>
    </source>
</evidence>
<dbReference type="InterPro" id="IPR012340">
    <property type="entry name" value="NA-bd_OB-fold"/>
</dbReference>
<dbReference type="InterPro" id="IPR042242">
    <property type="entry name" value="RecO_C"/>
</dbReference>
<dbReference type="SUPFAM" id="SSF57863">
    <property type="entry name" value="ArfGap/RecO-like zinc finger"/>
    <property type="match status" value="1"/>
</dbReference>
<evidence type="ECO:0000256" key="2">
    <source>
        <dbReference type="ARBA" id="ARBA00021310"/>
    </source>
</evidence>
<protein>
    <recommendedName>
        <fullName evidence="2 7">DNA repair protein RecO</fullName>
    </recommendedName>
    <alternativeName>
        <fullName evidence="6 7">Recombination protein O</fullName>
    </alternativeName>
</protein>
<dbReference type="GO" id="GO:0006302">
    <property type="term" value="P:double-strand break repair"/>
    <property type="evidence" value="ECO:0007669"/>
    <property type="project" value="TreeGrafter"/>
</dbReference>
<evidence type="ECO:0000313" key="10">
    <source>
        <dbReference type="Proteomes" id="UP000294567"/>
    </source>
</evidence>
<accession>A0A4R3KZH3</accession>
<dbReference type="RefSeq" id="WP_132025867.1">
    <property type="nucleotide sequence ID" value="NZ_CP068564.1"/>
</dbReference>
<comment type="caution">
    <text evidence="9">The sequence shown here is derived from an EMBL/GenBank/DDBJ whole genome shotgun (WGS) entry which is preliminary data.</text>
</comment>
<comment type="similarity">
    <text evidence="1 7">Belongs to the RecO family.</text>
</comment>
<keyword evidence="3 7" id="KW-0227">DNA damage</keyword>
<keyword evidence="4 7" id="KW-0233">DNA recombination</keyword>
<dbReference type="Pfam" id="PF11967">
    <property type="entry name" value="RecO_N"/>
    <property type="match status" value="1"/>
</dbReference>
<dbReference type="NCBIfam" id="TIGR00613">
    <property type="entry name" value="reco"/>
    <property type="match status" value="1"/>
</dbReference>
<evidence type="ECO:0000313" key="9">
    <source>
        <dbReference type="EMBL" id="TCS91199.1"/>
    </source>
</evidence>
<evidence type="ECO:0000256" key="6">
    <source>
        <dbReference type="ARBA" id="ARBA00033409"/>
    </source>
</evidence>
<feature type="domain" description="DNA replication/recombination mediator RecO N-terminal" evidence="8">
    <location>
        <begin position="1"/>
        <end position="78"/>
    </location>
</feature>
<dbReference type="InterPro" id="IPR037278">
    <property type="entry name" value="ARFGAP/RecO"/>
</dbReference>
<proteinExistence type="inferred from homology"/>
<dbReference type="OrthoDB" id="9797083at2"/>
<name>A0A4R3KZH3_9FIRM</name>
<dbReference type="InterPro" id="IPR022572">
    <property type="entry name" value="DNA_rep/recomb_RecO_N"/>
</dbReference>
<comment type="function">
    <text evidence="7">Involved in DNA repair and RecF pathway recombination.</text>
</comment>
<keyword evidence="5 7" id="KW-0234">DNA repair</keyword>
<dbReference type="SUPFAM" id="SSF50249">
    <property type="entry name" value="Nucleic acid-binding proteins"/>
    <property type="match status" value="1"/>
</dbReference>
<evidence type="ECO:0000256" key="1">
    <source>
        <dbReference type="ARBA" id="ARBA00007452"/>
    </source>
</evidence>
<dbReference type="GO" id="GO:0006310">
    <property type="term" value="P:DNA recombination"/>
    <property type="evidence" value="ECO:0007669"/>
    <property type="project" value="UniProtKB-UniRule"/>
</dbReference>
<reference evidence="9 10" key="1">
    <citation type="submission" date="2019-03" db="EMBL/GenBank/DDBJ databases">
        <title>Genomic Encyclopedia of Type Strains, Phase IV (KMG-IV): sequencing the most valuable type-strain genomes for metagenomic binning, comparative biology and taxonomic classification.</title>
        <authorList>
            <person name="Goeker M."/>
        </authorList>
    </citation>
    <scope>NUCLEOTIDE SEQUENCE [LARGE SCALE GENOMIC DNA]</scope>
    <source>
        <strain evidence="9 10">DSM 26752</strain>
    </source>
</reference>
<evidence type="ECO:0000256" key="7">
    <source>
        <dbReference type="HAMAP-Rule" id="MF_00201"/>
    </source>
</evidence>
<sequence>MITKTKGVVLKEFRFRETSKILTLYTLKYGKIQAMARGAYRPKSQLIANTQTFSYNEYQLYKGKNFYYINQGDIIDSFYSIRENIDRLMYGSYLLELMDLSTMEEEQNEKLFFLLLKGLSVLSKLDRGFVRFILAYELKFISFLGYKPLLDRCANCGNKDLNVIKFSIEKGGIICKDCFRQDNFCENMDSNMYKAMKSLLYTPLDEIMCLKIPECIMFKLHAIMEKYILNKIDREKFNSLMMLKSMK</sequence>
<dbReference type="Proteomes" id="UP000294567">
    <property type="component" value="Unassembled WGS sequence"/>
</dbReference>
<dbReference type="PANTHER" id="PTHR33991:SF1">
    <property type="entry name" value="DNA REPAIR PROTEIN RECO"/>
    <property type="match status" value="1"/>
</dbReference>
<dbReference type="Gene3D" id="1.20.1440.120">
    <property type="entry name" value="Recombination protein O, C-terminal domain"/>
    <property type="match status" value="1"/>
</dbReference>